<dbReference type="EnsemblPlants" id="TuG1812S0002234800.01.T01">
    <property type="protein sequence ID" value="TuG1812S0002234800.01.T01"/>
    <property type="gene ID" value="TuG1812S0002234800.01"/>
</dbReference>
<feature type="region of interest" description="Disordered" evidence="1">
    <location>
        <begin position="105"/>
        <end position="124"/>
    </location>
</feature>
<evidence type="ECO:0000256" key="1">
    <source>
        <dbReference type="SAM" id="MobiDB-lite"/>
    </source>
</evidence>
<name>A0A8R7RD94_TRIUA</name>
<protein>
    <submittedName>
        <fullName evidence="3">Uncharacterized protein</fullName>
    </submittedName>
</protein>
<reference evidence="3" key="3">
    <citation type="submission" date="2022-06" db="UniProtKB">
        <authorList>
            <consortium name="EnsemblPlants"/>
        </authorList>
    </citation>
    <scope>IDENTIFICATION</scope>
</reference>
<keyword evidence="4" id="KW-1185">Reference proteome</keyword>
<evidence type="ECO:0000313" key="4">
    <source>
        <dbReference type="Proteomes" id="UP000015106"/>
    </source>
</evidence>
<evidence type="ECO:0000313" key="3">
    <source>
        <dbReference type="EnsemblPlants" id="TuG1812S0002234800.01.T01"/>
    </source>
</evidence>
<reference evidence="2" key="2">
    <citation type="submission" date="2018-03" db="EMBL/GenBank/DDBJ databases">
        <title>The Triticum urartu genome reveals the dynamic nature of wheat genome evolution.</title>
        <authorList>
            <person name="Ling H."/>
            <person name="Ma B."/>
            <person name="Shi X."/>
            <person name="Liu H."/>
            <person name="Dong L."/>
            <person name="Sun H."/>
            <person name="Cao Y."/>
            <person name="Gao Q."/>
            <person name="Zheng S."/>
            <person name="Li Y."/>
            <person name="Yu Y."/>
            <person name="Du H."/>
            <person name="Qi M."/>
            <person name="Li Y."/>
            <person name="Yu H."/>
            <person name="Cui Y."/>
            <person name="Wang N."/>
            <person name="Chen C."/>
            <person name="Wu H."/>
            <person name="Zhao Y."/>
            <person name="Zhang J."/>
            <person name="Li Y."/>
            <person name="Zhou W."/>
            <person name="Zhang B."/>
            <person name="Hu W."/>
            <person name="Eijk M."/>
            <person name="Tang J."/>
            <person name="Witsenboer H."/>
            <person name="Zhao S."/>
            <person name="Li Z."/>
            <person name="Zhang A."/>
            <person name="Wang D."/>
            <person name="Liang C."/>
        </authorList>
    </citation>
    <scope>NUCLEOTIDE SEQUENCE [LARGE SCALE GENOMIC DNA]</scope>
    <source>
        <strain evidence="2">cv. G1812</strain>
    </source>
</reference>
<dbReference type="EnsemblPlants" id="TuG1812G0300005830.01.T01">
    <property type="protein sequence ID" value="TuG1812G0300005830.01.T01"/>
    <property type="gene ID" value="TuG1812G0300005830.01"/>
</dbReference>
<dbReference type="Proteomes" id="UP000015106">
    <property type="component" value="Chromosome 3"/>
</dbReference>
<dbReference type="Gramene" id="TuG1812S0002234800.01.T01">
    <property type="protein sequence ID" value="TuG1812S0002234800.01.T01"/>
    <property type="gene ID" value="TuG1812S0002234800.01"/>
</dbReference>
<feature type="compositionally biased region" description="Basic residues" evidence="1">
    <location>
        <begin position="1"/>
        <end position="10"/>
    </location>
</feature>
<feature type="region of interest" description="Disordered" evidence="1">
    <location>
        <begin position="1"/>
        <end position="20"/>
    </location>
</feature>
<dbReference type="AlphaFoldDB" id="A0A8R7RD94"/>
<reference evidence="4" key="1">
    <citation type="journal article" date="2013" name="Nature">
        <title>Draft genome of the wheat A-genome progenitor Triticum urartu.</title>
        <authorList>
            <person name="Ling H.Q."/>
            <person name="Zhao S."/>
            <person name="Liu D."/>
            <person name="Wang J."/>
            <person name="Sun H."/>
            <person name="Zhang C."/>
            <person name="Fan H."/>
            <person name="Li D."/>
            <person name="Dong L."/>
            <person name="Tao Y."/>
            <person name="Gao C."/>
            <person name="Wu H."/>
            <person name="Li Y."/>
            <person name="Cui Y."/>
            <person name="Guo X."/>
            <person name="Zheng S."/>
            <person name="Wang B."/>
            <person name="Yu K."/>
            <person name="Liang Q."/>
            <person name="Yang W."/>
            <person name="Lou X."/>
            <person name="Chen J."/>
            <person name="Feng M."/>
            <person name="Jian J."/>
            <person name="Zhang X."/>
            <person name="Luo G."/>
            <person name="Jiang Y."/>
            <person name="Liu J."/>
            <person name="Wang Z."/>
            <person name="Sha Y."/>
            <person name="Zhang B."/>
            <person name="Wu H."/>
            <person name="Tang D."/>
            <person name="Shen Q."/>
            <person name="Xue P."/>
            <person name="Zou S."/>
            <person name="Wang X."/>
            <person name="Liu X."/>
            <person name="Wang F."/>
            <person name="Yang Y."/>
            <person name="An X."/>
            <person name="Dong Z."/>
            <person name="Zhang K."/>
            <person name="Zhang X."/>
            <person name="Luo M.C."/>
            <person name="Dvorak J."/>
            <person name="Tong Y."/>
            <person name="Wang J."/>
            <person name="Yang H."/>
            <person name="Li Z."/>
            <person name="Wang D."/>
            <person name="Zhang A."/>
            <person name="Wang J."/>
        </authorList>
    </citation>
    <scope>NUCLEOTIDE SEQUENCE</scope>
    <source>
        <strain evidence="4">cv. G1812</strain>
    </source>
</reference>
<evidence type="ECO:0000313" key="2">
    <source>
        <dbReference type="EnsemblPlants" id="TuG1812G0300005830.01.T01"/>
    </source>
</evidence>
<organism evidence="3 4">
    <name type="scientific">Triticum urartu</name>
    <name type="common">Red wild einkorn</name>
    <name type="synonym">Crithodium urartu</name>
    <dbReference type="NCBI Taxonomy" id="4572"/>
    <lineage>
        <taxon>Eukaryota</taxon>
        <taxon>Viridiplantae</taxon>
        <taxon>Streptophyta</taxon>
        <taxon>Embryophyta</taxon>
        <taxon>Tracheophyta</taxon>
        <taxon>Spermatophyta</taxon>
        <taxon>Magnoliopsida</taxon>
        <taxon>Liliopsida</taxon>
        <taxon>Poales</taxon>
        <taxon>Poaceae</taxon>
        <taxon>BOP clade</taxon>
        <taxon>Pooideae</taxon>
        <taxon>Triticodae</taxon>
        <taxon>Triticeae</taxon>
        <taxon>Triticinae</taxon>
        <taxon>Triticum</taxon>
    </lineage>
</organism>
<sequence length="150" mass="17034">MRASRARSHRSSSSASIHEESIHMAVDEDVRWVTAQGPQKLGGFKSCICVLHRHGSESARTACFCWRRENMKKRDLGRGPLWRRGKCLLQVWFNQLYVCDSATSSRSHKKPVSTPDRNTRGESPRWTTWSWLTAAPIRAASLVPLCVLGR</sequence>
<proteinExistence type="predicted"/>
<accession>A0A8R7RD94</accession>
<dbReference type="Gramene" id="TuG1812G0300005830.01.T01">
    <property type="protein sequence ID" value="TuG1812G0300005830.01.T01"/>
    <property type="gene ID" value="TuG1812G0300005830.01"/>
</dbReference>